<evidence type="ECO:0000256" key="1">
    <source>
        <dbReference type="SAM" id="Coils"/>
    </source>
</evidence>
<evidence type="ECO:0000313" key="3">
    <source>
        <dbReference type="EMBL" id="PIO26983.1"/>
    </source>
</evidence>
<evidence type="ECO:0000256" key="2">
    <source>
        <dbReference type="SAM" id="MobiDB-lite"/>
    </source>
</evidence>
<keyword evidence="4" id="KW-1185">Reference proteome</keyword>
<sequence>MAETEQVHDNSSNEEEESLEPETSRSHRRFKASNMAFVEMVEMVDILKRTDYDGKHGPYLNPNVRKAKIMTKVVKSLQKNFGVRRSKDQLRKWWSDLKLREHDQYRRIRRVLQKSDGDVVEEGHFTSESAQILIGEIMGCNRDLENLKQNISDVQNKIKNIIDILGRI</sequence>
<feature type="coiled-coil region" evidence="1">
    <location>
        <begin position="137"/>
        <end position="164"/>
    </location>
</feature>
<evidence type="ECO:0000313" key="4">
    <source>
        <dbReference type="Proteomes" id="UP000228934"/>
    </source>
</evidence>
<dbReference type="AlphaFoldDB" id="A0A2G9RIE1"/>
<keyword evidence="1" id="KW-0175">Coiled coil</keyword>
<feature type="region of interest" description="Disordered" evidence="2">
    <location>
        <begin position="1"/>
        <end position="27"/>
    </location>
</feature>
<gene>
    <name evidence="3" type="ORF">AB205_0027420</name>
</gene>
<organism evidence="3 4">
    <name type="scientific">Aquarana catesbeiana</name>
    <name type="common">American bullfrog</name>
    <name type="synonym">Rana catesbeiana</name>
    <dbReference type="NCBI Taxonomy" id="8400"/>
    <lineage>
        <taxon>Eukaryota</taxon>
        <taxon>Metazoa</taxon>
        <taxon>Chordata</taxon>
        <taxon>Craniata</taxon>
        <taxon>Vertebrata</taxon>
        <taxon>Euteleostomi</taxon>
        <taxon>Amphibia</taxon>
        <taxon>Batrachia</taxon>
        <taxon>Anura</taxon>
        <taxon>Neobatrachia</taxon>
        <taxon>Ranoidea</taxon>
        <taxon>Ranidae</taxon>
        <taxon>Aquarana</taxon>
    </lineage>
</organism>
<dbReference type="EMBL" id="KV938821">
    <property type="protein sequence ID" value="PIO26983.1"/>
    <property type="molecule type" value="Genomic_DNA"/>
</dbReference>
<name>A0A2G9RIE1_AQUCT</name>
<reference evidence="4" key="1">
    <citation type="journal article" date="2017" name="Nat. Commun.">
        <title>The North American bullfrog draft genome provides insight into hormonal regulation of long noncoding RNA.</title>
        <authorList>
            <person name="Hammond S.A."/>
            <person name="Warren R.L."/>
            <person name="Vandervalk B.P."/>
            <person name="Kucuk E."/>
            <person name="Khan H."/>
            <person name="Gibb E.A."/>
            <person name="Pandoh P."/>
            <person name="Kirk H."/>
            <person name="Zhao Y."/>
            <person name="Jones M."/>
            <person name="Mungall A.J."/>
            <person name="Coope R."/>
            <person name="Pleasance S."/>
            <person name="Moore R.A."/>
            <person name="Holt R.A."/>
            <person name="Round J.M."/>
            <person name="Ohora S."/>
            <person name="Walle B.V."/>
            <person name="Veldhoen N."/>
            <person name="Helbing C.C."/>
            <person name="Birol I."/>
        </authorList>
    </citation>
    <scope>NUCLEOTIDE SEQUENCE [LARGE SCALE GENOMIC DNA]</scope>
</reference>
<proteinExistence type="predicted"/>
<accession>A0A2G9RIE1</accession>
<dbReference type="Proteomes" id="UP000228934">
    <property type="component" value="Unassembled WGS sequence"/>
</dbReference>
<protein>
    <submittedName>
        <fullName evidence="3">Uncharacterized protein</fullName>
    </submittedName>
</protein>